<dbReference type="RefSeq" id="WP_177240594.1">
    <property type="nucleotide sequence ID" value="NZ_FOHX01000003.1"/>
</dbReference>
<dbReference type="Proteomes" id="UP000199361">
    <property type="component" value="Unassembled WGS sequence"/>
</dbReference>
<dbReference type="PROSITE" id="PS00093">
    <property type="entry name" value="N4_MTASE"/>
    <property type="match status" value="1"/>
</dbReference>
<name>A0A1I0FIN8_9ACTN</name>
<dbReference type="InterPro" id="IPR017985">
    <property type="entry name" value="MeTrfase_CN4_CS"/>
</dbReference>
<comment type="catalytic activity">
    <reaction evidence="7">
        <text>a 2'-deoxycytidine in DNA + S-adenosyl-L-methionine = an N(4)-methyl-2'-deoxycytidine in DNA + S-adenosyl-L-homocysteine + H(+)</text>
        <dbReference type="Rhea" id="RHEA:16857"/>
        <dbReference type="Rhea" id="RHEA-COMP:11369"/>
        <dbReference type="Rhea" id="RHEA-COMP:13674"/>
        <dbReference type="ChEBI" id="CHEBI:15378"/>
        <dbReference type="ChEBI" id="CHEBI:57856"/>
        <dbReference type="ChEBI" id="CHEBI:59789"/>
        <dbReference type="ChEBI" id="CHEBI:85452"/>
        <dbReference type="ChEBI" id="CHEBI:137933"/>
        <dbReference type="EC" id="2.1.1.113"/>
    </reaction>
</comment>
<keyword evidence="5" id="KW-0680">Restriction system</keyword>
<protein>
    <recommendedName>
        <fullName evidence="8">Methyltransferase</fullName>
        <ecNumber evidence="8">2.1.1.-</ecNumber>
    </recommendedName>
</protein>
<keyword evidence="11" id="KW-1185">Reference proteome</keyword>
<dbReference type="EMBL" id="FOHX01000003">
    <property type="protein sequence ID" value="SET57394.1"/>
    <property type="molecule type" value="Genomic_DNA"/>
</dbReference>
<evidence type="ECO:0000256" key="6">
    <source>
        <dbReference type="ARBA" id="ARBA00023125"/>
    </source>
</evidence>
<evidence type="ECO:0000256" key="1">
    <source>
        <dbReference type="ARBA" id="ARBA00010203"/>
    </source>
</evidence>
<dbReference type="Gene3D" id="3.40.50.150">
    <property type="entry name" value="Vaccinia Virus protein VP39"/>
    <property type="match status" value="1"/>
</dbReference>
<dbReference type="InterPro" id="IPR002941">
    <property type="entry name" value="DNA_methylase_N4/N6"/>
</dbReference>
<comment type="similarity">
    <text evidence="1">Belongs to the N(4)/N(6)-methyltransferase family. N(4) subfamily.</text>
</comment>
<dbReference type="GO" id="GO:0015667">
    <property type="term" value="F:site-specific DNA-methyltransferase (cytosine-N4-specific) activity"/>
    <property type="evidence" value="ECO:0007669"/>
    <property type="project" value="UniProtKB-EC"/>
</dbReference>
<evidence type="ECO:0000313" key="11">
    <source>
        <dbReference type="Proteomes" id="UP000199361"/>
    </source>
</evidence>
<dbReference type="AlphaFoldDB" id="A0A1I0FIN8"/>
<evidence type="ECO:0000256" key="4">
    <source>
        <dbReference type="ARBA" id="ARBA00022691"/>
    </source>
</evidence>
<dbReference type="PRINTS" id="PR00508">
    <property type="entry name" value="S21N4MTFRASE"/>
</dbReference>
<accession>A0A1I0FIN8</accession>
<evidence type="ECO:0000256" key="7">
    <source>
        <dbReference type="ARBA" id="ARBA00049120"/>
    </source>
</evidence>
<keyword evidence="6" id="KW-0238">DNA-binding</keyword>
<proteinExistence type="inferred from homology"/>
<keyword evidence="3" id="KW-0808">Transferase</keyword>
<keyword evidence="4" id="KW-0949">S-adenosyl-L-methionine</keyword>
<dbReference type="GO" id="GO:0009307">
    <property type="term" value="P:DNA restriction-modification system"/>
    <property type="evidence" value="ECO:0007669"/>
    <property type="project" value="UniProtKB-KW"/>
</dbReference>
<gene>
    <name evidence="10" type="ORF">SAMN05421811_103461</name>
</gene>
<evidence type="ECO:0000256" key="8">
    <source>
        <dbReference type="RuleBase" id="RU362026"/>
    </source>
</evidence>
<evidence type="ECO:0000259" key="9">
    <source>
        <dbReference type="Pfam" id="PF01555"/>
    </source>
</evidence>
<keyword evidence="2 10" id="KW-0489">Methyltransferase</keyword>
<dbReference type="EC" id="2.1.1.-" evidence="8"/>
<evidence type="ECO:0000313" key="10">
    <source>
        <dbReference type="EMBL" id="SET57394.1"/>
    </source>
</evidence>
<sequence length="453" mass="51460">MGEVRELDPYYRVHVGDARDIAATLGPLPTKDRPLITCTITSPPYADLIDYKASGQVGWGQSYEEYLADCHHIFRDIYSNTADDGSLWLIADTIYDQSKKPSAVRPLPFDLAREASRAGWTLRDVIVWQKDKTRPWSGRGRLRNIFEYVLFLVKSDKYKYHLHRLRETTELAKWWVQYPERYNPQGKTPTNVWEIPIPTQGTWANSAVQHACPLPADLVERILFLSTDPGDVVFDPFAGSGTVVVEAERLARRGIGVELNPKYVDAYRTIVRPEVLLKRGVDQLSERLAASDEMQKTILRLRAVKYPKTMFKQYVKRFPSGPKPRLAVSLLRDVNPVVLRNPHQLIDVSSIFLHDGPVSERDELQRALKEVASQKPLTGFGVDGEILVVCSEELLSLVECFELFLYEHGRTWSATRPILAPELLSVPISTKRGAYIPIAANVALDERPHRLYA</sequence>
<dbReference type="InterPro" id="IPR029063">
    <property type="entry name" value="SAM-dependent_MTases_sf"/>
</dbReference>
<dbReference type="SUPFAM" id="SSF53335">
    <property type="entry name" value="S-adenosyl-L-methionine-dependent methyltransferases"/>
    <property type="match status" value="1"/>
</dbReference>
<feature type="domain" description="DNA methylase N-4/N-6" evidence="9">
    <location>
        <begin position="37"/>
        <end position="266"/>
    </location>
</feature>
<dbReference type="GO" id="GO:0003677">
    <property type="term" value="F:DNA binding"/>
    <property type="evidence" value="ECO:0007669"/>
    <property type="project" value="UniProtKB-KW"/>
</dbReference>
<evidence type="ECO:0000256" key="3">
    <source>
        <dbReference type="ARBA" id="ARBA00022679"/>
    </source>
</evidence>
<dbReference type="STRING" id="568860.SAMN05421811_103461"/>
<evidence type="ECO:0000256" key="2">
    <source>
        <dbReference type="ARBA" id="ARBA00022603"/>
    </source>
</evidence>
<dbReference type="GO" id="GO:0008170">
    <property type="term" value="F:N-methyltransferase activity"/>
    <property type="evidence" value="ECO:0007669"/>
    <property type="project" value="InterPro"/>
</dbReference>
<evidence type="ECO:0000256" key="5">
    <source>
        <dbReference type="ARBA" id="ARBA00022747"/>
    </source>
</evidence>
<dbReference type="Pfam" id="PF01555">
    <property type="entry name" value="N6_N4_Mtase"/>
    <property type="match status" value="1"/>
</dbReference>
<dbReference type="InterPro" id="IPR001091">
    <property type="entry name" value="RM_Methyltransferase"/>
</dbReference>
<reference evidence="10 11" key="1">
    <citation type="submission" date="2016-10" db="EMBL/GenBank/DDBJ databases">
        <authorList>
            <person name="de Groot N.N."/>
        </authorList>
    </citation>
    <scope>NUCLEOTIDE SEQUENCE [LARGE SCALE GENOMIC DNA]</scope>
    <source>
        <strain evidence="10 11">CGMCC 4.5598</strain>
    </source>
</reference>
<dbReference type="GO" id="GO:0032259">
    <property type="term" value="P:methylation"/>
    <property type="evidence" value="ECO:0007669"/>
    <property type="project" value="UniProtKB-KW"/>
</dbReference>
<organism evidence="10 11">
    <name type="scientific">Nonomuraea wenchangensis</name>
    <dbReference type="NCBI Taxonomy" id="568860"/>
    <lineage>
        <taxon>Bacteria</taxon>
        <taxon>Bacillati</taxon>
        <taxon>Actinomycetota</taxon>
        <taxon>Actinomycetes</taxon>
        <taxon>Streptosporangiales</taxon>
        <taxon>Streptosporangiaceae</taxon>
        <taxon>Nonomuraea</taxon>
    </lineage>
</organism>